<dbReference type="EMBL" id="CM024812">
    <property type="protein sequence ID" value="KAG8004635.1"/>
    <property type="molecule type" value="Genomic_DNA"/>
</dbReference>
<dbReference type="Proteomes" id="UP000805704">
    <property type="component" value="Chromosome 24"/>
</dbReference>
<comment type="caution">
    <text evidence="1">The sequence shown here is derived from an EMBL/GenBank/DDBJ whole genome shotgun (WGS) entry which is preliminary data.</text>
</comment>
<organism evidence="1 2">
    <name type="scientific">Nibea albiflora</name>
    <name type="common">Yellow drum</name>
    <name type="synonym">Corvina albiflora</name>
    <dbReference type="NCBI Taxonomy" id="240163"/>
    <lineage>
        <taxon>Eukaryota</taxon>
        <taxon>Metazoa</taxon>
        <taxon>Chordata</taxon>
        <taxon>Craniata</taxon>
        <taxon>Vertebrata</taxon>
        <taxon>Euteleostomi</taxon>
        <taxon>Actinopterygii</taxon>
        <taxon>Neopterygii</taxon>
        <taxon>Teleostei</taxon>
        <taxon>Neoteleostei</taxon>
        <taxon>Acanthomorphata</taxon>
        <taxon>Eupercaria</taxon>
        <taxon>Sciaenidae</taxon>
        <taxon>Nibea</taxon>
    </lineage>
</organism>
<name>A0ACB7ES65_NIBAL</name>
<accession>A0ACB7ES65</accession>
<proteinExistence type="predicted"/>
<reference evidence="1" key="1">
    <citation type="submission" date="2020-04" db="EMBL/GenBank/DDBJ databases">
        <title>A chromosome-scale assembly and high-density genetic map of the yellow drum (Nibea albiflora) genome.</title>
        <authorList>
            <person name="Xu D."/>
            <person name="Zhang W."/>
            <person name="Chen R."/>
            <person name="Tan P."/>
            <person name="Wang L."/>
            <person name="Song H."/>
            <person name="Tian L."/>
            <person name="Zhu Q."/>
            <person name="Wang B."/>
        </authorList>
    </citation>
    <scope>NUCLEOTIDE SEQUENCE</scope>
    <source>
        <strain evidence="1">ZJHYS-2018</strain>
    </source>
</reference>
<evidence type="ECO:0000313" key="2">
    <source>
        <dbReference type="Proteomes" id="UP000805704"/>
    </source>
</evidence>
<gene>
    <name evidence="1" type="ORF">GBF38_008973</name>
</gene>
<protein>
    <submittedName>
        <fullName evidence="1">Uncharacterized protein</fullName>
    </submittedName>
</protein>
<sequence>MAGVGFDPIPLRATHFKCMTECKRTGANGYLAEYEDLKDLMVQLKASRFELNLGYCGKCGCRLHEDLLHGPPFPGTTEEVRTAIFSIFQRTVRDLGRLFTTKLSNALIR</sequence>
<keyword evidence="2" id="KW-1185">Reference proteome</keyword>
<evidence type="ECO:0000313" key="1">
    <source>
        <dbReference type="EMBL" id="KAG8004635.1"/>
    </source>
</evidence>